<protein>
    <submittedName>
        <fullName evidence="5">UbiC transcription regulator-associated domain protein</fullName>
    </submittedName>
</protein>
<dbReference type="AlphaFoldDB" id="U2TBZ0"/>
<dbReference type="PRINTS" id="PR00035">
    <property type="entry name" value="HTHGNTR"/>
</dbReference>
<keyword evidence="3" id="KW-0804">Transcription</keyword>
<dbReference type="GO" id="GO:0003677">
    <property type="term" value="F:DNA binding"/>
    <property type="evidence" value="ECO:0007669"/>
    <property type="project" value="UniProtKB-KW"/>
</dbReference>
<keyword evidence="1" id="KW-0805">Transcription regulation</keyword>
<dbReference type="SUPFAM" id="SSF64288">
    <property type="entry name" value="Chorismate lyase-like"/>
    <property type="match status" value="1"/>
</dbReference>
<dbReference type="EMBL" id="AWEZ01000007">
    <property type="protein sequence ID" value="ERL10569.1"/>
    <property type="molecule type" value="Genomic_DNA"/>
</dbReference>
<sequence>MPRALFDGIYHDLRSKVESGLYAYQSFLPSESDLVGVYGCSRNTIRRALRMLSDEGFVQPLHGKGVRVIWRTSPRDVIGSLDGLQSFAEYAHHNRMEPTTVVRTFEHVTCDETLARYSGFAVGTRLIHMVRTRSLDGFPCQVDRDYLLEEVAEGLTREIAESSTYRYLEEIRGMRILTSRRQVTVELASEEDRRYLRLDPYNCVAVIESHTFNSDGLMFEFSRVENHPDTFRYCAISKR</sequence>
<name>U2TBZ0_9ACTN</name>
<evidence type="ECO:0000256" key="1">
    <source>
        <dbReference type="ARBA" id="ARBA00023015"/>
    </source>
</evidence>
<dbReference type="Gene3D" id="1.10.10.10">
    <property type="entry name" value="Winged helix-like DNA-binding domain superfamily/Winged helix DNA-binding domain"/>
    <property type="match status" value="1"/>
</dbReference>
<dbReference type="CDD" id="cd07377">
    <property type="entry name" value="WHTH_GntR"/>
    <property type="match status" value="1"/>
</dbReference>
<accession>U2TBZ0</accession>
<dbReference type="InterPro" id="IPR011663">
    <property type="entry name" value="UTRA"/>
</dbReference>
<reference evidence="5 6" key="1">
    <citation type="submission" date="2013-08" db="EMBL/GenBank/DDBJ databases">
        <authorList>
            <person name="Durkin A.S."/>
            <person name="Haft D.R."/>
            <person name="McCorrison J."/>
            <person name="Torralba M."/>
            <person name="Gillis M."/>
            <person name="Haft D.H."/>
            <person name="Methe B."/>
            <person name="Sutton G."/>
            <person name="Nelson K.E."/>
        </authorList>
    </citation>
    <scope>NUCLEOTIDE SEQUENCE [LARGE SCALE GENOMIC DNA]</scope>
    <source>
        <strain evidence="5 6">F0195</strain>
    </source>
</reference>
<dbReference type="InterPro" id="IPR028978">
    <property type="entry name" value="Chorismate_lyase_/UTRA_dom_sf"/>
</dbReference>
<dbReference type="InterPro" id="IPR036388">
    <property type="entry name" value="WH-like_DNA-bd_sf"/>
</dbReference>
<evidence type="ECO:0000259" key="4">
    <source>
        <dbReference type="PROSITE" id="PS50949"/>
    </source>
</evidence>
<proteinExistence type="predicted"/>
<evidence type="ECO:0000313" key="5">
    <source>
        <dbReference type="EMBL" id="ERL10569.1"/>
    </source>
</evidence>
<dbReference type="Pfam" id="PF00392">
    <property type="entry name" value="GntR"/>
    <property type="match status" value="1"/>
</dbReference>
<feature type="domain" description="HTH gntR-type" evidence="4">
    <location>
        <begin position="3"/>
        <end position="71"/>
    </location>
</feature>
<evidence type="ECO:0000256" key="3">
    <source>
        <dbReference type="ARBA" id="ARBA00023163"/>
    </source>
</evidence>
<dbReference type="SMART" id="SM00345">
    <property type="entry name" value="HTH_GNTR"/>
    <property type="match status" value="1"/>
</dbReference>
<dbReference type="PANTHER" id="PTHR44846">
    <property type="entry name" value="MANNOSYL-D-GLYCERATE TRANSPORT/METABOLISM SYSTEM REPRESSOR MNGR-RELATED"/>
    <property type="match status" value="1"/>
</dbReference>
<dbReference type="RefSeq" id="WP_021725048.1">
    <property type="nucleotide sequence ID" value="NZ_AWEZ01000007.1"/>
</dbReference>
<dbReference type="Gene3D" id="3.40.1410.10">
    <property type="entry name" value="Chorismate lyase-like"/>
    <property type="match status" value="1"/>
</dbReference>
<dbReference type="PANTHER" id="PTHR44846:SF12">
    <property type="entry name" value="HTH-TYPE TRANSCRIPTIONAL REGULATOR TRER"/>
    <property type="match status" value="1"/>
</dbReference>
<keyword evidence="2" id="KW-0238">DNA-binding</keyword>
<comment type="caution">
    <text evidence="5">The sequence shown here is derived from an EMBL/GenBank/DDBJ whole genome shotgun (WGS) entry which is preliminary data.</text>
</comment>
<dbReference type="STRING" id="1125712.HMPREF1316_2401"/>
<dbReference type="PROSITE" id="PS50949">
    <property type="entry name" value="HTH_GNTR"/>
    <property type="match status" value="1"/>
</dbReference>
<dbReference type="InterPro" id="IPR050679">
    <property type="entry name" value="Bact_HTH_transcr_reg"/>
</dbReference>
<evidence type="ECO:0000256" key="2">
    <source>
        <dbReference type="ARBA" id="ARBA00023125"/>
    </source>
</evidence>
<dbReference type="SUPFAM" id="SSF46785">
    <property type="entry name" value="Winged helix' DNA-binding domain"/>
    <property type="match status" value="1"/>
</dbReference>
<dbReference type="GO" id="GO:0003700">
    <property type="term" value="F:DNA-binding transcription factor activity"/>
    <property type="evidence" value="ECO:0007669"/>
    <property type="project" value="InterPro"/>
</dbReference>
<organism evidence="5 6">
    <name type="scientific">Olsenella profusa F0195</name>
    <dbReference type="NCBI Taxonomy" id="1125712"/>
    <lineage>
        <taxon>Bacteria</taxon>
        <taxon>Bacillati</taxon>
        <taxon>Actinomycetota</taxon>
        <taxon>Coriobacteriia</taxon>
        <taxon>Coriobacteriales</taxon>
        <taxon>Atopobiaceae</taxon>
        <taxon>Olsenella</taxon>
    </lineage>
</organism>
<dbReference type="eggNOG" id="COG2188">
    <property type="taxonomic scope" value="Bacteria"/>
</dbReference>
<dbReference type="InterPro" id="IPR036390">
    <property type="entry name" value="WH_DNA-bd_sf"/>
</dbReference>
<keyword evidence="6" id="KW-1185">Reference proteome</keyword>
<dbReference type="SMART" id="SM00866">
    <property type="entry name" value="UTRA"/>
    <property type="match status" value="1"/>
</dbReference>
<dbReference type="Proteomes" id="UP000016638">
    <property type="component" value="Unassembled WGS sequence"/>
</dbReference>
<dbReference type="Pfam" id="PF07702">
    <property type="entry name" value="UTRA"/>
    <property type="match status" value="1"/>
</dbReference>
<dbReference type="InterPro" id="IPR000524">
    <property type="entry name" value="Tscrpt_reg_HTH_GntR"/>
</dbReference>
<dbReference type="PATRIC" id="fig|1125712.3.peg.206"/>
<dbReference type="OrthoDB" id="7363114at2"/>
<dbReference type="GO" id="GO:0045892">
    <property type="term" value="P:negative regulation of DNA-templated transcription"/>
    <property type="evidence" value="ECO:0007669"/>
    <property type="project" value="TreeGrafter"/>
</dbReference>
<evidence type="ECO:0000313" key="6">
    <source>
        <dbReference type="Proteomes" id="UP000016638"/>
    </source>
</evidence>
<gene>
    <name evidence="5" type="ORF">HMPREF1316_2401</name>
</gene>